<evidence type="ECO:0000256" key="2">
    <source>
        <dbReference type="ARBA" id="ARBA00005543"/>
    </source>
</evidence>
<evidence type="ECO:0000313" key="8">
    <source>
        <dbReference type="Proteomes" id="UP000242791"/>
    </source>
</evidence>
<dbReference type="GO" id="GO:0005739">
    <property type="term" value="C:mitochondrion"/>
    <property type="evidence" value="ECO:0007669"/>
    <property type="project" value="UniProtKB-SubCell"/>
</dbReference>
<dbReference type="SUPFAM" id="SSF56112">
    <property type="entry name" value="Protein kinase-like (PK-like)"/>
    <property type="match status" value="1"/>
</dbReference>
<evidence type="ECO:0000256" key="5">
    <source>
        <dbReference type="ARBA" id="ARBA00023128"/>
    </source>
</evidence>
<evidence type="ECO:0000256" key="6">
    <source>
        <dbReference type="ARBA" id="ARBA00031849"/>
    </source>
</evidence>
<dbReference type="AlphaFoldDB" id="A0A1J9R0T2"/>
<evidence type="ECO:0000313" key="7">
    <source>
        <dbReference type="EMBL" id="OJD26043.1"/>
    </source>
</evidence>
<evidence type="ECO:0000256" key="1">
    <source>
        <dbReference type="ARBA" id="ARBA00004173"/>
    </source>
</evidence>
<organism evidence="7 8">
    <name type="scientific">Blastomyces percursus</name>
    <dbReference type="NCBI Taxonomy" id="1658174"/>
    <lineage>
        <taxon>Eukaryota</taxon>
        <taxon>Fungi</taxon>
        <taxon>Dikarya</taxon>
        <taxon>Ascomycota</taxon>
        <taxon>Pezizomycotina</taxon>
        <taxon>Eurotiomycetes</taxon>
        <taxon>Eurotiomycetidae</taxon>
        <taxon>Onygenales</taxon>
        <taxon>Ajellomycetaceae</taxon>
        <taxon>Blastomyces</taxon>
    </lineage>
</organism>
<feature type="non-terminal residue" evidence="7">
    <location>
        <position position="1"/>
    </location>
</feature>
<dbReference type="Gene3D" id="3.90.1200.10">
    <property type="match status" value="1"/>
</dbReference>
<accession>A0A1J9R0T2</accession>
<dbReference type="InterPro" id="IPR051035">
    <property type="entry name" value="Mito_inheritance_9"/>
</dbReference>
<comment type="similarity">
    <text evidence="2">Belongs to the AIM9 family.</text>
</comment>
<dbReference type="InterPro" id="IPR011009">
    <property type="entry name" value="Kinase-like_dom_sf"/>
</dbReference>
<keyword evidence="4" id="KW-0809">Transit peptide</keyword>
<comment type="subcellular location">
    <subcellularLocation>
        <location evidence="1">Mitochondrion</location>
    </subcellularLocation>
</comment>
<dbReference type="VEuPathDB" id="FungiDB:ACJ73_02587"/>
<dbReference type="Proteomes" id="UP000242791">
    <property type="component" value="Unassembled WGS sequence"/>
</dbReference>
<comment type="caution">
    <text evidence="7">The sequence shown here is derived from an EMBL/GenBank/DDBJ whole genome shotgun (WGS) entry which is preliminary data.</text>
</comment>
<dbReference type="OrthoDB" id="2968323at2759"/>
<name>A0A1J9R0T2_9EURO</name>
<keyword evidence="5" id="KW-0496">Mitochondrion</keyword>
<gene>
    <name evidence="7" type="ORF">ACJ73_02587</name>
</gene>
<sequence length="222" mass="25432">TYSTPENIPRFSLPSNPDLIRPTIYHPDLHSGNIFIHDGKISSIIDWQSIWAAPLILRENHVRDQGSRSIQLIYEEKTVKANPLLIKDFTQSFGKALSELVSFICGESMGRRHYSPQGVSDQASEYVSRDWSKLATTDPCPYHFTDDDIRKCRQDAAGFDDVQDFWDISDGKVDRSGWTTNQDSGDAVDYVLRLREAGLGKLVGEERREFELETRWVLEHKQ</sequence>
<reference evidence="7 8" key="1">
    <citation type="submission" date="2015-08" db="EMBL/GenBank/DDBJ databases">
        <title>Emmonsia species relationships and genome sequence.</title>
        <authorList>
            <person name="Cuomo C.A."/>
            <person name="Schwartz I.S."/>
            <person name="Kenyon C."/>
            <person name="De Hoog G.S."/>
            <person name="Govender N.P."/>
            <person name="Botha A."/>
            <person name="Moreno L."/>
            <person name="De Vries M."/>
            <person name="Munoz J.F."/>
            <person name="Stielow J.B."/>
        </authorList>
    </citation>
    <scope>NUCLEOTIDE SEQUENCE [LARGE SCALE GENOMIC DNA]</scope>
    <source>
        <strain evidence="7 8">EI222</strain>
    </source>
</reference>
<dbReference type="EMBL" id="LGTZ01000281">
    <property type="protein sequence ID" value="OJD26043.1"/>
    <property type="molecule type" value="Genomic_DNA"/>
</dbReference>
<evidence type="ECO:0000256" key="4">
    <source>
        <dbReference type="ARBA" id="ARBA00022946"/>
    </source>
</evidence>
<keyword evidence="8" id="KW-1185">Reference proteome</keyword>
<dbReference type="STRING" id="1658174.A0A1J9R0T2"/>
<evidence type="ECO:0000256" key="3">
    <source>
        <dbReference type="ARBA" id="ARBA00016197"/>
    </source>
</evidence>
<dbReference type="PANTHER" id="PTHR36091">
    <property type="entry name" value="ALTERED INHERITANCE OF MITOCHONDRIA PROTEIN 9, MITOCHONDRIAL"/>
    <property type="match status" value="1"/>
</dbReference>
<dbReference type="PANTHER" id="PTHR36091:SF1">
    <property type="entry name" value="ALTERED INHERITANCE OF MITOCHONDRIA PROTEIN 9, MITOCHONDRIAL"/>
    <property type="match status" value="1"/>
</dbReference>
<proteinExistence type="inferred from homology"/>
<protein>
    <recommendedName>
        <fullName evidence="3">Altered inheritance of mitochondria protein 9, mitochondrial</fullName>
    </recommendedName>
    <alternativeName>
        <fullName evidence="6">Found in mitochondrial proteome protein 29</fullName>
    </alternativeName>
</protein>